<name>A0AAW2PLM1_SESRA</name>
<organism evidence="2">
    <name type="scientific">Sesamum radiatum</name>
    <name type="common">Black benniseed</name>
    <dbReference type="NCBI Taxonomy" id="300843"/>
    <lineage>
        <taxon>Eukaryota</taxon>
        <taxon>Viridiplantae</taxon>
        <taxon>Streptophyta</taxon>
        <taxon>Embryophyta</taxon>
        <taxon>Tracheophyta</taxon>
        <taxon>Spermatophyta</taxon>
        <taxon>Magnoliopsida</taxon>
        <taxon>eudicotyledons</taxon>
        <taxon>Gunneridae</taxon>
        <taxon>Pentapetalae</taxon>
        <taxon>asterids</taxon>
        <taxon>lamiids</taxon>
        <taxon>Lamiales</taxon>
        <taxon>Pedaliaceae</taxon>
        <taxon>Sesamum</taxon>
    </lineage>
</organism>
<evidence type="ECO:0000313" key="2">
    <source>
        <dbReference type="EMBL" id="KAL0356461.1"/>
    </source>
</evidence>
<evidence type="ECO:0008006" key="3">
    <source>
        <dbReference type="Google" id="ProtNLM"/>
    </source>
</evidence>
<gene>
    <name evidence="2" type="ORF">Sradi_4093000</name>
</gene>
<feature type="transmembrane region" description="Helical" evidence="1">
    <location>
        <begin position="20"/>
        <end position="36"/>
    </location>
</feature>
<comment type="caution">
    <text evidence="2">The sequence shown here is derived from an EMBL/GenBank/DDBJ whole genome shotgun (WGS) entry which is preliminary data.</text>
</comment>
<reference evidence="2" key="1">
    <citation type="submission" date="2020-06" db="EMBL/GenBank/DDBJ databases">
        <authorList>
            <person name="Li T."/>
            <person name="Hu X."/>
            <person name="Zhang T."/>
            <person name="Song X."/>
            <person name="Zhang H."/>
            <person name="Dai N."/>
            <person name="Sheng W."/>
            <person name="Hou X."/>
            <person name="Wei L."/>
        </authorList>
    </citation>
    <scope>NUCLEOTIDE SEQUENCE</scope>
    <source>
        <strain evidence="2">G02</strain>
        <tissue evidence="2">Leaf</tissue>
    </source>
</reference>
<keyword evidence="1" id="KW-0472">Membrane</keyword>
<accession>A0AAW2PLM1</accession>
<keyword evidence="1" id="KW-0812">Transmembrane</keyword>
<keyword evidence="1" id="KW-1133">Transmembrane helix</keyword>
<reference evidence="2" key="2">
    <citation type="journal article" date="2024" name="Plant">
        <title>Genomic evolution and insights into agronomic trait innovations of Sesamum species.</title>
        <authorList>
            <person name="Miao H."/>
            <person name="Wang L."/>
            <person name="Qu L."/>
            <person name="Liu H."/>
            <person name="Sun Y."/>
            <person name="Le M."/>
            <person name="Wang Q."/>
            <person name="Wei S."/>
            <person name="Zheng Y."/>
            <person name="Lin W."/>
            <person name="Duan Y."/>
            <person name="Cao H."/>
            <person name="Xiong S."/>
            <person name="Wang X."/>
            <person name="Wei L."/>
            <person name="Li C."/>
            <person name="Ma Q."/>
            <person name="Ju M."/>
            <person name="Zhao R."/>
            <person name="Li G."/>
            <person name="Mu C."/>
            <person name="Tian Q."/>
            <person name="Mei H."/>
            <person name="Zhang T."/>
            <person name="Gao T."/>
            <person name="Zhang H."/>
        </authorList>
    </citation>
    <scope>NUCLEOTIDE SEQUENCE</scope>
    <source>
        <strain evidence="2">G02</strain>
    </source>
</reference>
<sequence length="95" mass="10461">MRGLLEETSSLTSFRFSPGLSFLAAWASSILMYFTARARTASNLETRFLARDLKKSPSRSPCEKALAFTSCVAEGTSNAAPLNFCRYSFRGSLSF</sequence>
<dbReference type="EMBL" id="JACGWJ010000017">
    <property type="protein sequence ID" value="KAL0356461.1"/>
    <property type="molecule type" value="Genomic_DNA"/>
</dbReference>
<proteinExistence type="predicted"/>
<dbReference type="AlphaFoldDB" id="A0AAW2PLM1"/>
<protein>
    <recommendedName>
        <fullName evidence="3">Secreted protein</fullName>
    </recommendedName>
</protein>
<evidence type="ECO:0000256" key="1">
    <source>
        <dbReference type="SAM" id="Phobius"/>
    </source>
</evidence>